<keyword evidence="1" id="KW-0812">Transmembrane</keyword>
<organism evidence="3 4">
    <name type="scientific">Candidatus Ozemobacter sibiricus</name>
    <dbReference type="NCBI Taxonomy" id="2268124"/>
    <lineage>
        <taxon>Bacteria</taxon>
        <taxon>Candidatus Ozemobacteria</taxon>
        <taxon>Candidatus Ozemobacterales</taxon>
        <taxon>Candidatus Ozemobacteraceae</taxon>
        <taxon>Candidatus Ozemobacter</taxon>
    </lineage>
</organism>
<proteinExistence type="predicted"/>
<dbReference type="Pfam" id="PF07811">
    <property type="entry name" value="TadE"/>
    <property type="match status" value="1"/>
</dbReference>
<comment type="caution">
    <text evidence="3">The sequence shown here is derived from an EMBL/GenBank/DDBJ whole genome shotgun (WGS) entry which is preliminary data.</text>
</comment>
<evidence type="ECO:0000259" key="2">
    <source>
        <dbReference type="Pfam" id="PF07811"/>
    </source>
</evidence>
<accession>A0A367ZRL8</accession>
<feature type="domain" description="TadE-like" evidence="2">
    <location>
        <begin position="1"/>
        <end position="37"/>
    </location>
</feature>
<reference evidence="3 4" key="1">
    <citation type="submission" date="2018-05" db="EMBL/GenBank/DDBJ databases">
        <title>A metagenomic window into the 2 km-deep terrestrial subsurface aquifer revealed taxonomically and functionally diverse microbial community comprising novel uncultured bacterial lineages.</title>
        <authorList>
            <person name="Kadnikov V.V."/>
            <person name="Mardanov A.V."/>
            <person name="Beletsky A.V."/>
            <person name="Banks D."/>
            <person name="Pimenov N.V."/>
            <person name="Frank Y.A."/>
            <person name="Karnachuk O.V."/>
            <person name="Ravin N.V."/>
        </authorList>
    </citation>
    <scope>NUCLEOTIDE SEQUENCE [LARGE SCALE GENOMIC DNA]</scope>
    <source>
        <strain evidence="3">BY5</strain>
    </source>
</reference>
<dbReference type="EMBL" id="QOQW01000009">
    <property type="protein sequence ID" value="RCK79981.1"/>
    <property type="molecule type" value="Genomic_DNA"/>
</dbReference>
<gene>
    <name evidence="3" type="ORF">OZSIB_3850</name>
</gene>
<dbReference type="Proteomes" id="UP000252355">
    <property type="component" value="Unassembled WGS sequence"/>
</dbReference>
<protein>
    <recommendedName>
        <fullName evidence="2">TadE-like domain-containing protein</fullName>
    </recommendedName>
</protein>
<sequence length="137" mass="15454">MALLAPLFFIFIFCGVIDFGFAFYRLMALQHAAHQAAQWAAEKRNGNVTTTDIVNYLTDTARPKLPAWWFSSDPQQGCQIQPTINTSLVNGSRVIILRLSYRHPLFTPFYQRIYGGRMPLATTAAFQVPRRILGATS</sequence>
<name>A0A367ZRL8_9BACT</name>
<evidence type="ECO:0000313" key="4">
    <source>
        <dbReference type="Proteomes" id="UP000252355"/>
    </source>
</evidence>
<evidence type="ECO:0000256" key="1">
    <source>
        <dbReference type="SAM" id="Phobius"/>
    </source>
</evidence>
<dbReference type="InterPro" id="IPR012495">
    <property type="entry name" value="TadE-like_dom"/>
</dbReference>
<keyword evidence="1" id="KW-0472">Membrane</keyword>
<feature type="transmembrane region" description="Helical" evidence="1">
    <location>
        <begin position="6"/>
        <end position="24"/>
    </location>
</feature>
<evidence type="ECO:0000313" key="3">
    <source>
        <dbReference type="EMBL" id="RCK79981.1"/>
    </source>
</evidence>
<keyword evidence="1" id="KW-1133">Transmembrane helix</keyword>
<dbReference type="AlphaFoldDB" id="A0A367ZRL8"/>